<dbReference type="RefSeq" id="WP_152812608.1">
    <property type="nucleotide sequence ID" value="NZ_VJXX01000001.1"/>
</dbReference>
<evidence type="ECO:0000313" key="2">
    <source>
        <dbReference type="EMBL" id="MPY09996.1"/>
    </source>
</evidence>
<sequence>MDQDLQPDLPAAPAVEAEDLATRVPWPAAAGTTIACAPLPALALEEGPPDYTDASVLRAGDSLHAYVTSSHGDPQGGLPASFGASDSFGAGADAGDGGGE</sequence>
<gene>
    <name evidence="2" type="ORF">FNH21_04575</name>
</gene>
<organism evidence="2 3">
    <name type="scientific">Arthrobacter bussei</name>
    <dbReference type="NCBI Taxonomy" id="2594179"/>
    <lineage>
        <taxon>Bacteria</taxon>
        <taxon>Bacillati</taxon>
        <taxon>Actinomycetota</taxon>
        <taxon>Actinomycetes</taxon>
        <taxon>Micrococcales</taxon>
        <taxon>Micrococcaceae</taxon>
        <taxon>Arthrobacter</taxon>
    </lineage>
</organism>
<dbReference type="AlphaFoldDB" id="A0A7X1NNE4"/>
<reference evidence="3" key="1">
    <citation type="submission" date="2019-07" db="EMBL/GenBank/DDBJ databases">
        <title>Arthrobacter KR32 sp. nov., isolated from mountain cheese made of cows milk.</title>
        <authorList>
            <person name="Flegler A."/>
        </authorList>
    </citation>
    <scope>NUCLEOTIDE SEQUENCE [LARGE SCALE GENOMIC DNA]</scope>
    <source>
        <strain evidence="3">KR32</strain>
    </source>
</reference>
<dbReference type="EMBL" id="VJXX01000001">
    <property type="protein sequence ID" value="MPY09996.1"/>
    <property type="molecule type" value="Genomic_DNA"/>
</dbReference>
<comment type="caution">
    <text evidence="2">The sequence shown here is derived from an EMBL/GenBank/DDBJ whole genome shotgun (WGS) entry which is preliminary data.</text>
</comment>
<keyword evidence="3" id="KW-1185">Reference proteome</keyword>
<protein>
    <submittedName>
        <fullName evidence="2">Uncharacterized protein</fullName>
    </submittedName>
</protein>
<evidence type="ECO:0000313" key="3">
    <source>
        <dbReference type="Proteomes" id="UP000326464"/>
    </source>
</evidence>
<feature type="compositionally biased region" description="Low complexity" evidence="1">
    <location>
        <begin position="80"/>
        <end position="91"/>
    </location>
</feature>
<feature type="region of interest" description="Disordered" evidence="1">
    <location>
        <begin position="67"/>
        <end position="100"/>
    </location>
</feature>
<evidence type="ECO:0000256" key="1">
    <source>
        <dbReference type="SAM" id="MobiDB-lite"/>
    </source>
</evidence>
<proteinExistence type="predicted"/>
<name>A0A7X1NNE4_9MICC</name>
<dbReference type="Proteomes" id="UP000326464">
    <property type="component" value="Unassembled WGS sequence"/>
</dbReference>
<accession>A0A7X1NNE4</accession>